<keyword evidence="2" id="KW-0812">Transmembrane</keyword>
<evidence type="ECO:0000313" key="4">
    <source>
        <dbReference type="Proteomes" id="UP000799444"/>
    </source>
</evidence>
<accession>A0A9P4R382</accession>
<keyword evidence="2" id="KW-0472">Membrane</keyword>
<sequence>MYERNATQRPRPPFPEPKISPPHMAAPQTHPAQHSPPHTRVTRHDQATALTPAKLRSDRAVLWVTRCVCVCVCVCGVMVVVRKVHSLDATRLIFMVWAGERIELVRLWTSGRSTI</sequence>
<keyword evidence="4" id="KW-1185">Reference proteome</keyword>
<feature type="transmembrane region" description="Helical" evidence="2">
    <location>
        <begin position="60"/>
        <end position="81"/>
    </location>
</feature>
<dbReference type="Proteomes" id="UP000799444">
    <property type="component" value="Unassembled WGS sequence"/>
</dbReference>
<proteinExistence type="predicted"/>
<feature type="region of interest" description="Disordered" evidence="1">
    <location>
        <begin position="1"/>
        <end position="44"/>
    </location>
</feature>
<dbReference type="EMBL" id="ML996129">
    <property type="protein sequence ID" value="KAF2736076.1"/>
    <property type="molecule type" value="Genomic_DNA"/>
</dbReference>
<protein>
    <submittedName>
        <fullName evidence="3">Uncharacterized protein</fullName>
    </submittedName>
</protein>
<gene>
    <name evidence="3" type="ORF">EJ04DRAFT_177266</name>
</gene>
<keyword evidence="2" id="KW-1133">Transmembrane helix</keyword>
<dbReference type="AlphaFoldDB" id="A0A9P4R382"/>
<evidence type="ECO:0000313" key="3">
    <source>
        <dbReference type="EMBL" id="KAF2736076.1"/>
    </source>
</evidence>
<reference evidence="3" key="1">
    <citation type="journal article" date="2020" name="Stud. Mycol.">
        <title>101 Dothideomycetes genomes: a test case for predicting lifestyles and emergence of pathogens.</title>
        <authorList>
            <person name="Haridas S."/>
            <person name="Albert R."/>
            <person name="Binder M."/>
            <person name="Bloem J."/>
            <person name="Labutti K."/>
            <person name="Salamov A."/>
            <person name="Andreopoulos B."/>
            <person name="Baker S."/>
            <person name="Barry K."/>
            <person name="Bills G."/>
            <person name="Bluhm B."/>
            <person name="Cannon C."/>
            <person name="Castanera R."/>
            <person name="Culley D."/>
            <person name="Daum C."/>
            <person name="Ezra D."/>
            <person name="Gonzalez J."/>
            <person name="Henrissat B."/>
            <person name="Kuo A."/>
            <person name="Liang C."/>
            <person name="Lipzen A."/>
            <person name="Lutzoni F."/>
            <person name="Magnuson J."/>
            <person name="Mondo S."/>
            <person name="Nolan M."/>
            <person name="Ohm R."/>
            <person name="Pangilinan J."/>
            <person name="Park H.-J."/>
            <person name="Ramirez L."/>
            <person name="Alfaro M."/>
            <person name="Sun H."/>
            <person name="Tritt A."/>
            <person name="Yoshinaga Y."/>
            <person name="Zwiers L.-H."/>
            <person name="Turgeon B."/>
            <person name="Goodwin S."/>
            <person name="Spatafora J."/>
            <person name="Crous P."/>
            <person name="Grigoriev I."/>
        </authorList>
    </citation>
    <scope>NUCLEOTIDE SEQUENCE</scope>
    <source>
        <strain evidence="3">CBS 125425</strain>
    </source>
</reference>
<evidence type="ECO:0000256" key="1">
    <source>
        <dbReference type="SAM" id="MobiDB-lite"/>
    </source>
</evidence>
<organism evidence="3 4">
    <name type="scientific">Polyplosphaeria fusca</name>
    <dbReference type="NCBI Taxonomy" id="682080"/>
    <lineage>
        <taxon>Eukaryota</taxon>
        <taxon>Fungi</taxon>
        <taxon>Dikarya</taxon>
        <taxon>Ascomycota</taxon>
        <taxon>Pezizomycotina</taxon>
        <taxon>Dothideomycetes</taxon>
        <taxon>Pleosporomycetidae</taxon>
        <taxon>Pleosporales</taxon>
        <taxon>Tetraplosphaeriaceae</taxon>
        <taxon>Polyplosphaeria</taxon>
    </lineage>
</organism>
<comment type="caution">
    <text evidence="3">The sequence shown here is derived from an EMBL/GenBank/DDBJ whole genome shotgun (WGS) entry which is preliminary data.</text>
</comment>
<evidence type="ECO:0000256" key="2">
    <source>
        <dbReference type="SAM" id="Phobius"/>
    </source>
</evidence>
<name>A0A9P4R382_9PLEO</name>
<feature type="compositionally biased region" description="Pro residues" evidence="1">
    <location>
        <begin position="10"/>
        <end position="20"/>
    </location>
</feature>